<name>A0A6I3KPH2_9NOCA</name>
<accession>A0A6I3KPH2</accession>
<dbReference type="PANTHER" id="PTHR43798">
    <property type="entry name" value="MONOACYLGLYCEROL LIPASE"/>
    <property type="match status" value="1"/>
</dbReference>
<dbReference type="GO" id="GO:0047372">
    <property type="term" value="F:monoacylglycerol lipase activity"/>
    <property type="evidence" value="ECO:0007669"/>
    <property type="project" value="TreeGrafter"/>
</dbReference>
<dbReference type="InterPro" id="IPR000639">
    <property type="entry name" value="Epox_hydrolase-like"/>
</dbReference>
<dbReference type="AlphaFoldDB" id="A0A6I3KPH2"/>
<feature type="domain" description="AB hydrolase-1" evidence="1">
    <location>
        <begin position="23"/>
        <end position="272"/>
    </location>
</feature>
<keyword evidence="2" id="KW-0378">Hydrolase</keyword>
<dbReference type="PRINTS" id="PR00111">
    <property type="entry name" value="ABHYDROLASE"/>
</dbReference>
<dbReference type="InterPro" id="IPR029058">
    <property type="entry name" value="AB_hydrolase_fold"/>
</dbReference>
<evidence type="ECO:0000259" key="1">
    <source>
        <dbReference type="Pfam" id="PF12697"/>
    </source>
</evidence>
<comment type="caution">
    <text evidence="2">The sequence shown here is derived from an EMBL/GenBank/DDBJ whole genome shotgun (WGS) entry which is preliminary data.</text>
</comment>
<evidence type="ECO:0000313" key="3">
    <source>
        <dbReference type="Proteomes" id="UP000432464"/>
    </source>
</evidence>
<dbReference type="Pfam" id="PF12697">
    <property type="entry name" value="Abhydrolase_6"/>
    <property type="match status" value="1"/>
</dbReference>
<proteinExistence type="predicted"/>
<dbReference type="InterPro" id="IPR000073">
    <property type="entry name" value="AB_hydrolase_1"/>
</dbReference>
<dbReference type="InterPro" id="IPR050266">
    <property type="entry name" value="AB_hydrolase_sf"/>
</dbReference>
<dbReference type="GO" id="GO:0046464">
    <property type="term" value="P:acylglycerol catabolic process"/>
    <property type="evidence" value="ECO:0007669"/>
    <property type="project" value="TreeGrafter"/>
</dbReference>
<dbReference type="SUPFAM" id="SSF53474">
    <property type="entry name" value="alpha/beta-Hydrolases"/>
    <property type="match status" value="1"/>
</dbReference>
<sequence>MTEYVDIEGGRIAYDEIGTGPLVVLSHGMGIDRNAYKHLAPMIAAAGYRVVNTDMRGHGESSMGWASVTGKEAISRTDVANDLLAVIEKLGGGPAVVVGHSLSGGSATIAAAQRPDLVRAIVEINPFTLTQKADIMALFTNARHRKGMIPLMGTMMFKSLGQWLKYLNVAMPTKPADFDDYLAEVAAKLREPGRMAEFMKTGQSTPADAEAQVPNVTQPALIIMGTADPDFPSPEAEGQRVVAALPAGLGSLGLVEGTGHYPQFEAPDRVAALILPFLKEHHA</sequence>
<keyword evidence="3" id="KW-1185">Reference proteome</keyword>
<dbReference type="RefSeq" id="WP_154786415.1">
    <property type="nucleotide sequence ID" value="NZ_WMBB01000002.1"/>
</dbReference>
<dbReference type="Proteomes" id="UP000432464">
    <property type="component" value="Unassembled WGS sequence"/>
</dbReference>
<organism evidence="2 3">
    <name type="scientific">Nocardia aurantiaca</name>
    <dbReference type="NCBI Taxonomy" id="2675850"/>
    <lineage>
        <taxon>Bacteria</taxon>
        <taxon>Bacillati</taxon>
        <taxon>Actinomycetota</taxon>
        <taxon>Actinomycetes</taxon>
        <taxon>Mycobacteriales</taxon>
        <taxon>Nocardiaceae</taxon>
        <taxon>Nocardia</taxon>
    </lineage>
</organism>
<gene>
    <name evidence="2" type="ORF">GLP40_03545</name>
</gene>
<dbReference type="PANTHER" id="PTHR43798:SF5">
    <property type="entry name" value="MONOACYLGLYCEROL LIPASE ABHD6"/>
    <property type="match status" value="1"/>
</dbReference>
<dbReference type="Gene3D" id="3.40.50.1820">
    <property type="entry name" value="alpha/beta hydrolase"/>
    <property type="match status" value="1"/>
</dbReference>
<evidence type="ECO:0000313" key="2">
    <source>
        <dbReference type="EMBL" id="MTE11862.1"/>
    </source>
</evidence>
<reference evidence="2 3" key="1">
    <citation type="submission" date="2019-11" db="EMBL/GenBank/DDBJ databases">
        <title>Nocardia sp. nov. CT2-14 isolated from soil.</title>
        <authorList>
            <person name="Kanchanasin P."/>
            <person name="Tanasupawat S."/>
            <person name="Yuki M."/>
            <person name="Kudo T."/>
        </authorList>
    </citation>
    <scope>NUCLEOTIDE SEQUENCE [LARGE SCALE GENOMIC DNA]</scope>
    <source>
        <strain evidence="2 3">CT2-14</strain>
    </source>
</reference>
<protein>
    <submittedName>
        <fullName evidence="2">Alpha/beta fold hydrolase</fullName>
    </submittedName>
</protein>
<dbReference type="PRINTS" id="PR00412">
    <property type="entry name" value="EPOXHYDRLASE"/>
</dbReference>
<dbReference type="EMBL" id="WMBB01000002">
    <property type="protein sequence ID" value="MTE11862.1"/>
    <property type="molecule type" value="Genomic_DNA"/>
</dbReference>
<dbReference type="GO" id="GO:0016020">
    <property type="term" value="C:membrane"/>
    <property type="evidence" value="ECO:0007669"/>
    <property type="project" value="TreeGrafter"/>
</dbReference>